<dbReference type="EMBL" id="UFSZ01000001">
    <property type="protein sequence ID" value="SUV17143.1"/>
    <property type="molecule type" value="Genomic_DNA"/>
</dbReference>
<sequence length="440" mass="52685">MIYKKLKPILGLTYAYAIRENITICPCCIKFGFHSIFHQITLFKTCIFHTNETLVDSCEKCGKVLGKYLLSNFSNPPFTCACGFCFLDNNNVISIFRSWKNKFRIENEELLNLLSIYKSQKETPLLIQPIRILRKNNEFVQSNLSLLIDYQKNYYLNKELNENTILKEVYSQNFFSSKSALKNIMTNYEYNFNYRYNIRSFLQKDKIDAVFYEIYMQSRDIYKAIKRYLMKYYLNDHKTCIQLNNELKANDSFCGFALAFTFWREEFEEINLSKKIKQGPVETKIFNYECYLERFSLYPKGIYSNYLEDLLNNSFKITHDFNLIDINQIKKIINTMLPYLLLERFAEYLDLILNPTKYKSNNYYLHDIIPMHLIIIEQHIQDTTIYHQNIFNKLEKLIQDMQKEKNICGFDKNIKYERYRTPSELAILKMDLNRGENITN</sequence>
<name>A0A2S0K0X3_LYSSH</name>
<evidence type="ECO:0000313" key="4">
    <source>
        <dbReference type="Proteomes" id="UP000255295"/>
    </source>
</evidence>
<gene>
    <name evidence="1" type="ORF">LS41612_12395</name>
    <name evidence="2" type="ORF">NCTC10338_02233</name>
</gene>
<evidence type="ECO:0000313" key="3">
    <source>
        <dbReference type="Proteomes" id="UP000238825"/>
    </source>
</evidence>
<dbReference type="EMBL" id="CP019980">
    <property type="protein sequence ID" value="AVK97007.1"/>
    <property type="molecule type" value="Genomic_DNA"/>
</dbReference>
<reference evidence="2 4" key="2">
    <citation type="submission" date="2018-06" db="EMBL/GenBank/DDBJ databases">
        <authorList>
            <consortium name="Pathogen Informatics"/>
            <person name="Doyle S."/>
        </authorList>
    </citation>
    <scope>NUCLEOTIDE SEQUENCE [LARGE SCALE GENOMIC DNA]</scope>
    <source>
        <strain evidence="2 4">NCTC10338</strain>
    </source>
</reference>
<reference evidence="1 3" key="1">
    <citation type="submission" date="2017-03" db="EMBL/GenBank/DDBJ databases">
        <title>The whole genome sequencing and assembly of Lysinibacillus sphaericus DSM 28T strain.</title>
        <authorList>
            <person name="Lee Y.-J."/>
            <person name="Yi H."/>
            <person name="Bahn Y.-S."/>
            <person name="Kim J.F."/>
            <person name="Lee D.-W."/>
        </authorList>
    </citation>
    <scope>NUCLEOTIDE SEQUENCE [LARGE SCALE GENOMIC DNA]</scope>
    <source>
        <strain evidence="1 3">DSM 28</strain>
    </source>
</reference>
<evidence type="ECO:0000313" key="2">
    <source>
        <dbReference type="EMBL" id="SUV17143.1"/>
    </source>
</evidence>
<proteinExistence type="predicted"/>
<accession>A0A2S0K0X3</accession>
<protein>
    <submittedName>
        <fullName evidence="1">Uncharacterized protein</fullName>
    </submittedName>
</protein>
<dbReference type="Proteomes" id="UP000255295">
    <property type="component" value="Unassembled WGS sequence"/>
</dbReference>
<dbReference type="AlphaFoldDB" id="A0A2S0K0X3"/>
<organism evidence="1 3">
    <name type="scientific">Lysinibacillus sphaericus</name>
    <name type="common">Bacillus sphaericus</name>
    <dbReference type="NCBI Taxonomy" id="1421"/>
    <lineage>
        <taxon>Bacteria</taxon>
        <taxon>Bacillati</taxon>
        <taxon>Bacillota</taxon>
        <taxon>Bacilli</taxon>
        <taxon>Bacillales</taxon>
        <taxon>Bacillaceae</taxon>
        <taxon>Lysinibacillus</taxon>
    </lineage>
</organism>
<dbReference type="Proteomes" id="UP000238825">
    <property type="component" value="Chromosome"/>
</dbReference>
<dbReference type="GeneID" id="48277000"/>
<evidence type="ECO:0000313" key="1">
    <source>
        <dbReference type="EMBL" id="AVK97007.1"/>
    </source>
</evidence>
<dbReference type="RefSeq" id="WP_024361762.1">
    <property type="nucleotide sequence ID" value="NZ_BJNS01000007.1"/>
</dbReference>